<dbReference type="PATRIC" id="fig|1265350.3.peg.549"/>
<dbReference type="KEGG" id="baph:IX46_02905"/>
<feature type="domain" description="Ribosomal protein L9" evidence="8">
    <location>
        <begin position="1"/>
        <end position="47"/>
    </location>
</feature>
<dbReference type="GO" id="GO:0003735">
    <property type="term" value="F:structural constituent of ribosome"/>
    <property type="evidence" value="ECO:0007669"/>
    <property type="project" value="InterPro"/>
</dbReference>
<dbReference type="InterPro" id="IPR020069">
    <property type="entry name" value="Ribosomal_bL9_C"/>
</dbReference>
<dbReference type="InterPro" id="IPR036935">
    <property type="entry name" value="Ribosomal_bL9_N_sf"/>
</dbReference>
<keyword evidence="5 7" id="KW-0687">Ribonucleoprotein</keyword>
<evidence type="ECO:0000256" key="3">
    <source>
        <dbReference type="ARBA" id="ARBA00022884"/>
    </source>
</evidence>
<dbReference type="SUPFAM" id="SSF55658">
    <property type="entry name" value="L9 N-domain-like"/>
    <property type="match status" value="1"/>
</dbReference>
<dbReference type="InterPro" id="IPR020070">
    <property type="entry name" value="Ribosomal_bL9_N"/>
</dbReference>
<protein>
    <recommendedName>
        <fullName evidence="6 7">Large ribosomal subunit protein bL9</fullName>
    </recommendedName>
</protein>
<gene>
    <name evidence="7 10" type="primary">rplI</name>
    <name evidence="10" type="ORF">IX46_02905</name>
</gene>
<dbReference type="Gene3D" id="3.40.5.10">
    <property type="entry name" value="Ribosomal protein L9, N-terminal domain"/>
    <property type="match status" value="1"/>
</dbReference>
<comment type="similarity">
    <text evidence="1 7">Belongs to the bacterial ribosomal protein bL9 family.</text>
</comment>
<keyword evidence="2 7" id="KW-0699">rRNA-binding</keyword>
<feature type="domain" description="Large ribosomal subunit protein bL9 C-terminal" evidence="9">
    <location>
        <begin position="65"/>
        <end position="147"/>
    </location>
</feature>
<evidence type="ECO:0000256" key="5">
    <source>
        <dbReference type="ARBA" id="ARBA00023274"/>
    </source>
</evidence>
<dbReference type="GO" id="GO:0019843">
    <property type="term" value="F:rRNA binding"/>
    <property type="evidence" value="ECO:0007669"/>
    <property type="project" value="UniProtKB-UniRule"/>
</dbReference>
<keyword evidence="3 7" id="KW-0694">RNA-binding</keyword>
<evidence type="ECO:0000256" key="2">
    <source>
        <dbReference type="ARBA" id="ARBA00022730"/>
    </source>
</evidence>
<evidence type="ECO:0000256" key="6">
    <source>
        <dbReference type="ARBA" id="ARBA00035292"/>
    </source>
</evidence>
<evidence type="ECO:0000256" key="1">
    <source>
        <dbReference type="ARBA" id="ARBA00010605"/>
    </source>
</evidence>
<keyword evidence="4 7" id="KW-0689">Ribosomal protein</keyword>
<dbReference type="GO" id="GO:0006412">
    <property type="term" value="P:translation"/>
    <property type="evidence" value="ECO:0007669"/>
    <property type="project" value="UniProtKB-UniRule"/>
</dbReference>
<evidence type="ECO:0000256" key="7">
    <source>
        <dbReference type="HAMAP-Rule" id="MF_00503"/>
    </source>
</evidence>
<dbReference type="SUPFAM" id="SSF55653">
    <property type="entry name" value="Ribosomal protein L9 C-domain"/>
    <property type="match status" value="1"/>
</dbReference>
<dbReference type="EMBL" id="CP009253">
    <property type="protein sequence ID" value="ALD15484.1"/>
    <property type="molecule type" value="Genomic_DNA"/>
</dbReference>
<dbReference type="InterPro" id="IPR000244">
    <property type="entry name" value="Ribosomal_bL9"/>
</dbReference>
<dbReference type="STRING" id="1265350.IX46_02905"/>
<dbReference type="OrthoDB" id="9788336at2"/>
<dbReference type="Proteomes" id="UP000066321">
    <property type="component" value="Chromosome"/>
</dbReference>
<proteinExistence type="inferred from homology"/>
<reference evidence="10 11" key="1">
    <citation type="journal article" date="2015" name="J Genomics">
        <title>Whole Genome Sequence of the Soybean Aphid Endosymbiont Buchnera aphidicola and Genetic Differentiation among Biotype-Specific Strains.</title>
        <authorList>
            <person name="Cassone B.J."/>
            <person name="Wenger J.A."/>
            <person name="Michel A.P."/>
        </authorList>
    </citation>
    <scope>NUCLEOTIDE SEQUENCE [LARGE SCALE GENOMIC DNA]</scope>
    <source>
        <strain evidence="10 11">BAg</strain>
    </source>
</reference>
<name>A0A0M4HXE2_9GAMM</name>
<dbReference type="GO" id="GO:1990904">
    <property type="term" value="C:ribonucleoprotein complex"/>
    <property type="evidence" value="ECO:0007669"/>
    <property type="project" value="UniProtKB-KW"/>
</dbReference>
<evidence type="ECO:0000313" key="10">
    <source>
        <dbReference type="EMBL" id="ALD15484.1"/>
    </source>
</evidence>
<dbReference type="InterPro" id="IPR036791">
    <property type="entry name" value="Ribosomal_bL9_C_sf"/>
</dbReference>
<comment type="function">
    <text evidence="7">Binds to the 23S rRNA.</text>
</comment>
<evidence type="ECO:0000259" key="9">
    <source>
        <dbReference type="Pfam" id="PF03948"/>
    </source>
</evidence>
<dbReference type="Pfam" id="PF01281">
    <property type="entry name" value="Ribosomal_L9_N"/>
    <property type="match status" value="1"/>
</dbReference>
<dbReference type="HAMAP" id="MF_00503">
    <property type="entry name" value="Ribosomal_bL9"/>
    <property type="match status" value="1"/>
</dbReference>
<dbReference type="NCBIfam" id="TIGR00158">
    <property type="entry name" value="L9"/>
    <property type="match status" value="1"/>
</dbReference>
<organism evidence="10 11">
    <name type="scientific">Buchnera aphidicola</name>
    <name type="common">Aphis glycines</name>
    <dbReference type="NCBI Taxonomy" id="1265350"/>
    <lineage>
        <taxon>Bacteria</taxon>
        <taxon>Pseudomonadati</taxon>
        <taxon>Pseudomonadota</taxon>
        <taxon>Gammaproteobacteria</taxon>
        <taxon>Enterobacterales</taxon>
        <taxon>Erwiniaceae</taxon>
        <taxon>Buchnera</taxon>
    </lineage>
</organism>
<dbReference type="InterPro" id="IPR020594">
    <property type="entry name" value="Ribosomal_bL9_bac/chp"/>
</dbReference>
<dbReference type="AlphaFoldDB" id="A0A0M4HXE2"/>
<evidence type="ECO:0000259" key="8">
    <source>
        <dbReference type="Pfam" id="PF01281"/>
    </source>
</evidence>
<dbReference type="PANTHER" id="PTHR21368">
    <property type="entry name" value="50S RIBOSOMAL PROTEIN L9"/>
    <property type="match status" value="1"/>
</dbReference>
<sequence>MEVILLFKVNKLGESGKIIKVKSGYARNYLIPKGKAILADKKNIESFKAQQVKLKEENISKLIIAKSRAEKVKQIKSITIFSKVGKENKIFGSIGIRDIIKEMSQIGIKINKKEIKLPRGVLRYIGEHQVVFQPHIEICEHFIVNIVEKK</sequence>
<dbReference type="RefSeq" id="WP_053940477.1">
    <property type="nucleotide sequence ID" value="NZ_CP009253.1"/>
</dbReference>
<evidence type="ECO:0000313" key="11">
    <source>
        <dbReference type="Proteomes" id="UP000066321"/>
    </source>
</evidence>
<evidence type="ECO:0000256" key="4">
    <source>
        <dbReference type="ARBA" id="ARBA00022980"/>
    </source>
</evidence>
<dbReference type="InterPro" id="IPR009027">
    <property type="entry name" value="Ribosomal_bL9/RNase_H1_N"/>
</dbReference>
<accession>A0A0M4HXE2</accession>
<dbReference type="Pfam" id="PF03948">
    <property type="entry name" value="Ribosomal_L9_C"/>
    <property type="match status" value="1"/>
</dbReference>
<dbReference type="Gene3D" id="3.10.430.100">
    <property type="entry name" value="Ribosomal protein L9, C-terminal domain"/>
    <property type="match status" value="1"/>
</dbReference>
<dbReference type="GO" id="GO:0005840">
    <property type="term" value="C:ribosome"/>
    <property type="evidence" value="ECO:0007669"/>
    <property type="project" value="UniProtKB-KW"/>
</dbReference>